<sequence length="448" mass="51770">MHNSSSSSSSSSSNHNNNNNNNIPASSSRPISYTTYASIYYAQPARLTYRQRPIKLDDDVYRFAIQRMRQRACKSEHDSDSARSVNMEDIPAYEEDHSQSPSVANSVFFSLPREIRDRIYALCVQSRDGLPIEWPRSEAHRKYNPYDIQTALLRTCRAVHSEATPLLYSLNNLTFHHPSDANVFVRAICDLHFGIRITSLSLHVKAADIRMWMSYLNTTDPTRSLRFDFPNLRDLGLRYKSSRWDHTHSADHNLKSWIDDPRLDELLDGIRDVYCPYWCSPQEEKIRADEEQELIGFDPSNGLPEPQFSNPQEQDRQREQYFLLRHTRLERARQKEQCPTIRICCACRIHPTHFQALTRPAAVQMPQHQRPPGVLPEARDLPQTPVLEGAPFPPNGFSHIDLQRDIKKLHDPELGSANVSRTPFTARIEGDEERSIMESSSNWQICRD</sequence>
<dbReference type="InterPro" id="IPR038883">
    <property type="entry name" value="AN11006-like"/>
</dbReference>
<evidence type="ECO:0000313" key="2">
    <source>
        <dbReference type="EMBL" id="KAF2216183.1"/>
    </source>
</evidence>
<keyword evidence="3" id="KW-1185">Reference proteome</keyword>
<proteinExistence type="predicted"/>
<reference evidence="2" key="1">
    <citation type="journal article" date="2020" name="Stud. Mycol.">
        <title>101 Dothideomycetes genomes: a test case for predicting lifestyles and emergence of pathogens.</title>
        <authorList>
            <person name="Haridas S."/>
            <person name="Albert R."/>
            <person name="Binder M."/>
            <person name="Bloem J."/>
            <person name="Labutti K."/>
            <person name="Salamov A."/>
            <person name="Andreopoulos B."/>
            <person name="Baker S."/>
            <person name="Barry K."/>
            <person name="Bills G."/>
            <person name="Bluhm B."/>
            <person name="Cannon C."/>
            <person name="Castanera R."/>
            <person name="Culley D."/>
            <person name="Daum C."/>
            <person name="Ezra D."/>
            <person name="Gonzalez J."/>
            <person name="Henrissat B."/>
            <person name="Kuo A."/>
            <person name="Liang C."/>
            <person name="Lipzen A."/>
            <person name="Lutzoni F."/>
            <person name="Magnuson J."/>
            <person name="Mondo S."/>
            <person name="Nolan M."/>
            <person name="Ohm R."/>
            <person name="Pangilinan J."/>
            <person name="Park H.-J."/>
            <person name="Ramirez L."/>
            <person name="Alfaro M."/>
            <person name="Sun H."/>
            <person name="Tritt A."/>
            <person name="Yoshinaga Y."/>
            <person name="Zwiers L.-H."/>
            <person name="Turgeon B."/>
            <person name="Goodwin S."/>
            <person name="Spatafora J."/>
            <person name="Crous P."/>
            <person name="Grigoriev I."/>
        </authorList>
    </citation>
    <scope>NUCLEOTIDE SEQUENCE</scope>
    <source>
        <strain evidence="2">SCOH1-5</strain>
    </source>
</reference>
<protein>
    <recommendedName>
        <fullName evidence="4">F-box domain-containing protein</fullName>
    </recommendedName>
</protein>
<name>A0A6A6FRV8_9PEZI</name>
<dbReference type="EMBL" id="ML992664">
    <property type="protein sequence ID" value="KAF2216183.1"/>
    <property type="molecule type" value="Genomic_DNA"/>
</dbReference>
<organism evidence="2 3">
    <name type="scientific">Cercospora zeae-maydis SCOH1-5</name>
    <dbReference type="NCBI Taxonomy" id="717836"/>
    <lineage>
        <taxon>Eukaryota</taxon>
        <taxon>Fungi</taxon>
        <taxon>Dikarya</taxon>
        <taxon>Ascomycota</taxon>
        <taxon>Pezizomycotina</taxon>
        <taxon>Dothideomycetes</taxon>
        <taxon>Dothideomycetidae</taxon>
        <taxon>Mycosphaerellales</taxon>
        <taxon>Mycosphaerellaceae</taxon>
        <taxon>Cercospora</taxon>
    </lineage>
</organism>
<accession>A0A6A6FRV8</accession>
<dbReference type="PANTHER" id="PTHR42085">
    <property type="entry name" value="F-BOX DOMAIN-CONTAINING PROTEIN"/>
    <property type="match status" value="1"/>
</dbReference>
<feature type="region of interest" description="Disordered" evidence="1">
    <location>
        <begin position="296"/>
        <end position="315"/>
    </location>
</feature>
<evidence type="ECO:0008006" key="4">
    <source>
        <dbReference type="Google" id="ProtNLM"/>
    </source>
</evidence>
<feature type="region of interest" description="Disordered" evidence="1">
    <location>
        <begin position="1"/>
        <end position="28"/>
    </location>
</feature>
<dbReference type="PANTHER" id="PTHR42085:SF1">
    <property type="entry name" value="F-BOX DOMAIN-CONTAINING PROTEIN"/>
    <property type="match status" value="1"/>
</dbReference>
<dbReference type="AlphaFoldDB" id="A0A6A6FRV8"/>
<evidence type="ECO:0000256" key="1">
    <source>
        <dbReference type="SAM" id="MobiDB-lite"/>
    </source>
</evidence>
<dbReference type="Proteomes" id="UP000799539">
    <property type="component" value="Unassembled WGS sequence"/>
</dbReference>
<evidence type="ECO:0000313" key="3">
    <source>
        <dbReference type="Proteomes" id="UP000799539"/>
    </source>
</evidence>
<gene>
    <name evidence="2" type="ORF">CERZMDRAFT_116334</name>
</gene>
<dbReference type="OrthoDB" id="62952at2759"/>